<name>A0A419ETJ1_9BACT</name>
<keyword evidence="6 8" id="KW-1133">Transmembrane helix</keyword>
<dbReference type="InterPro" id="IPR050297">
    <property type="entry name" value="LipidA_mod_glycosyltrf_83"/>
</dbReference>
<evidence type="ECO:0000259" key="9">
    <source>
        <dbReference type="Pfam" id="PF13231"/>
    </source>
</evidence>
<dbReference type="PANTHER" id="PTHR33908">
    <property type="entry name" value="MANNOSYLTRANSFERASE YKCB-RELATED"/>
    <property type="match status" value="1"/>
</dbReference>
<keyword evidence="3" id="KW-0328">Glycosyltransferase</keyword>
<evidence type="ECO:0000256" key="6">
    <source>
        <dbReference type="ARBA" id="ARBA00022989"/>
    </source>
</evidence>
<feature type="domain" description="Glycosyltransferase RgtA/B/C/D-like" evidence="9">
    <location>
        <begin position="74"/>
        <end position="232"/>
    </location>
</feature>
<feature type="transmembrane region" description="Helical" evidence="8">
    <location>
        <begin position="146"/>
        <end position="164"/>
    </location>
</feature>
<proteinExistence type="predicted"/>
<reference evidence="10 11" key="1">
    <citation type="journal article" date="2017" name="ISME J.">
        <title>Energy and carbon metabolisms in a deep terrestrial subsurface fluid microbial community.</title>
        <authorList>
            <person name="Momper L."/>
            <person name="Jungbluth S.P."/>
            <person name="Lee M.D."/>
            <person name="Amend J.P."/>
        </authorList>
    </citation>
    <scope>NUCLEOTIDE SEQUENCE [LARGE SCALE GENOMIC DNA]</scope>
    <source>
        <strain evidence="10">SURF_17</strain>
    </source>
</reference>
<organism evidence="10 11">
    <name type="scientific">Candidatus Abyssobacteria bacterium SURF_17</name>
    <dbReference type="NCBI Taxonomy" id="2093361"/>
    <lineage>
        <taxon>Bacteria</taxon>
        <taxon>Pseudomonadati</taxon>
        <taxon>Candidatus Hydrogenedentota</taxon>
        <taxon>Candidatus Abyssobacteria</taxon>
    </lineage>
</organism>
<feature type="transmembrane region" description="Helical" evidence="8">
    <location>
        <begin position="351"/>
        <end position="367"/>
    </location>
</feature>
<feature type="transmembrane region" description="Helical" evidence="8">
    <location>
        <begin position="74"/>
        <end position="91"/>
    </location>
</feature>
<feature type="transmembrane region" description="Helical" evidence="8">
    <location>
        <begin position="20"/>
        <end position="38"/>
    </location>
</feature>
<gene>
    <name evidence="10" type="ORF">C4532_14990</name>
</gene>
<evidence type="ECO:0000256" key="7">
    <source>
        <dbReference type="ARBA" id="ARBA00023136"/>
    </source>
</evidence>
<dbReference type="EMBL" id="QZKI01000107">
    <property type="protein sequence ID" value="RJP67234.1"/>
    <property type="molecule type" value="Genomic_DNA"/>
</dbReference>
<dbReference type="Pfam" id="PF13231">
    <property type="entry name" value="PMT_2"/>
    <property type="match status" value="1"/>
</dbReference>
<keyword evidence="7 8" id="KW-0472">Membrane</keyword>
<dbReference type="GO" id="GO:0009103">
    <property type="term" value="P:lipopolysaccharide biosynthetic process"/>
    <property type="evidence" value="ECO:0007669"/>
    <property type="project" value="UniProtKB-ARBA"/>
</dbReference>
<dbReference type="GO" id="GO:0005886">
    <property type="term" value="C:plasma membrane"/>
    <property type="evidence" value="ECO:0007669"/>
    <property type="project" value="UniProtKB-SubCell"/>
</dbReference>
<dbReference type="PANTHER" id="PTHR33908:SF11">
    <property type="entry name" value="MEMBRANE PROTEIN"/>
    <property type="match status" value="1"/>
</dbReference>
<keyword evidence="4" id="KW-0808">Transferase</keyword>
<feature type="transmembrane region" description="Helical" evidence="8">
    <location>
        <begin position="215"/>
        <end position="234"/>
    </location>
</feature>
<dbReference type="InterPro" id="IPR038731">
    <property type="entry name" value="RgtA/B/C-like"/>
</dbReference>
<feature type="transmembrane region" description="Helical" evidence="8">
    <location>
        <begin position="176"/>
        <end position="203"/>
    </location>
</feature>
<evidence type="ECO:0000256" key="1">
    <source>
        <dbReference type="ARBA" id="ARBA00004651"/>
    </source>
</evidence>
<accession>A0A419ETJ1</accession>
<sequence length="466" mass="53324">MVMSGPSKYGMVSLNRKETAFLVSCGIVSFLVQYYFLLKSGTNIFTSFEHGRMASELVNFGGFYYYHHLSAHRAPLYVIYLAVLMKYFGLSQNHYMFAFYLHILITSLFCFPVYALAKHIFSPRVAVISVLVLISDWYVITLNYLLLPEVFLTGVILLLLINLYKIEKFQRKRFAVCCGALFGIGTLLRGVLLCFFPVALLWVSSRGSIPVRKRITYVLLIGMITALTLAPWTIRNYFVFKKLVFGDTTLGYNLWFGNNEKATGGFAGSDGGKWVPMPKSLVEQTKGMNEAERSEYLIARALDFIKTHPKEFLILRLKSLFYFWFTYNYWHEFKVVFAEVDSFFLKFPREGLVLFNLLLVIGLYTAIKDRKDIFLIAGLAAAFSLLYSLFHADAMLRYCAPLHPALTLFVGNALNKLYGWFSTKRLNSEGETFSPKEKRGSGLHIDNLNTSFKTIGAIFIREYNPK</sequence>
<comment type="subcellular location">
    <subcellularLocation>
        <location evidence="1">Cell membrane</location>
        <topology evidence="1">Multi-pass membrane protein</topology>
    </subcellularLocation>
</comment>
<evidence type="ECO:0000313" key="10">
    <source>
        <dbReference type="EMBL" id="RJP67234.1"/>
    </source>
</evidence>
<evidence type="ECO:0000313" key="11">
    <source>
        <dbReference type="Proteomes" id="UP000285961"/>
    </source>
</evidence>
<dbReference type="GO" id="GO:0016763">
    <property type="term" value="F:pentosyltransferase activity"/>
    <property type="evidence" value="ECO:0007669"/>
    <property type="project" value="TreeGrafter"/>
</dbReference>
<feature type="transmembrane region" description="Helical" evidence="8">
    <location>
        <begin position="97"/>
        <end position="117"/>
    </location>
</feature>
<evidence type="ECO:0000256" key="2">
    <source>
        <dbReference type="ARBA" id="ARBA00022475"/>
    </source>
</evidence>
<feature type="transmembrane region" description="Helical" evidence="8">
    <location>
        <begin position="373"/>
        <end position="390"/>
    </location>
</feature>
<dbReference type="AlphaFoldDB" id="A0A419ETJ1"/>
<protein>
    <recommendedName>
        <fullName evidence="9">Glycosyltransferase RgtA/B/C/D-like domain-containing protein</fullName>
    </recommendedName>
</protein>
<evidence type="ECO:0000256" key="4">
    <source>
        <dbReference type="ARBA" id="ARBA00022679"/>
    </source>
</evidence>
<evidence type="ECO:0000256" key="8">
    <source>
        <dbReference type="SAM" id="Phobius"/>
    </source>
</evidence>
<evidence type="ECO:0000256" key="5">
    <source>
        <dbReference type="ARBA" id="ARBA00022692"/>
    </source>
</evidence>
<comment type="caution">
    <text evidence="10">The sequence shown here is derived from an EMBL/GenBank/DDBJ whole genome shotgun (WGS) entry which is preliminary data.</text>
</comment>
<keyword evidence="2" id="KW-1003">Cell membrane</keyword>
<keyword evidence="5 8" id="KW-0812">Transmembrane</keyword>
<dbReference type="Proteomes" id="UP000285961">
    <property type="component" value="Unassembled WGS sequence"/>
</dbReference>
<evidence type="ECO:0000256" key="3">
    <source>
        <dbReference type="ARBA" id="ARBA00022676"/>
    </source>
</evidence>